<evidence type="ECO:0000313" key="2">
    <source>
        <dbReference type="EMBL" id="RIX51722.1"/>
    </source>
</evidence>
<dbReference type="InterPro" id="IPR025877">
    <property type="entry name" value="MobA-like_NTP_Trfase"/>
</dbReference>
<dbReference type="GO" id="GO:0016779">
    <property type="term" value="F:nucleotidyltransferase activity"/>
    <property type="evidence" value="ECO:0007669"/>
    <property type="project" value="UniProtKB-ARBA"/>
</dbReference>
<dbReference type="OrthoDB" id="285216at2"/>
<keyword evidence="2" id="KW-0808">Transferase</keyword>
<dbReference type="CDD" id="cd04182">
    <property type="entry name" value="GT_2_like_f"/>
    <property type="match status" value="1"/>
</dbReference>
<dbReference type="PANTHER" id="PTHR43777">
    <property type="entry name" value="MOLYBDENUM COFACTOR CYTIDYLYLTRANSFERASE"/>
    <property type="match status" value="1"/>
</dbReference>
<dbReference type="PANTHER" id="PTHR43777:SF1">
    <property type="entry name" value="MOLYBDENUM COFACTOR CYTIDYLYLTRANSFERASE"/>
    <property type="match status" value="1"/>
</dbReference>
<dbReference type="InterPro" id="IPR029044">
    <property type="entry name" value="Nucleotide-diphossugar_trans"/>
</dbReference>
<dbReference type="Proteomes" id="UP000266482">
    <property type="component" value="Unassembled WGS sequence"/>
</dbReference>
<keyword evidence="3" id="KW-1185">Reference proteome</keyword>
<feature type="domain" description="MobA-like NTP transferase" evidence="1">
    <location>
        <begin position="10"/>
        <end position="180"/>
    </location>
</feature>
<protein>
    <submittedName>
        <fullName evidence="2">Nucleotidyltransferase family protein</fullName>
    </submittedName>
</protein>
<name>A0A3A1UX05_9BACL</name>
<organism evidence="2 3">
    <name type="scientific">Paenibacillus nanensis</name>
    <dbReference type="NCBI Taxonomy" id="393251"/>
    <lineage>
        <taxon>Bacteria</taxon>
        <taxon>Bacillati</taxon>
        <taxon>Bacillota</taxon>
        <taxon>Bacilli</taxon>
        <taxon>Bacillales</taxon>
        <taxon>Paenibacillaceae</taxon>
        <taxon>Paenibacillus</taxon>
    </lineage>
</organism>
<dbReference type="EMBL" id="QXQA01000009">
    <property type="protein sequence ID" value="RIX51722.1"/>
    <property type="molecule type" value="Genomic_DNA"/>
</dbReference>
<dbReference type="SUPFAM" id="SSF53448">
    <property type="entry name" value="Nucleotide-diphospho-sugar transferases"/>
    <property type="match status" value="1"/>
</dbReference>
<evidence type="ECO:0000313" key="3">
    <source>
        <dbReference type="Proteomes" id="UP000266482"/>
    </source>
</evidence>
<proteinExistence type="predicted"/>
<dbReference type="Gene3D" id="3.90.550.10">
    <property type="entry name" value="Spore Coat Polysaccharide Biosynthesis Protein SpsA, Chain A"/>
    <property type="match status" value="1"/>
</dbReference>
<sequence length="244" mass="26662">MRTGEVAILYLGAGSSRRMGFPKLSVELEKLEGGEDGSKLGGCGLRSALLSHCRPVIVVTKPGPAPDWLPVGWTEDAWDGLVLVTADDAEQGMAYSIRAGIAEAMRYKPKAVLVLLADQPLVTTEMIERLVARWHMEPEIDYAAYCKGEAPTPPILLSAAMFPSLLALSGDHGARKLLKEPRVKGALLQAEQDIRLTDIDTVEDLVLFMRERRHLSARKERGSDEPIGGADEPCRETVRGCRCE</sequence>
<dbReference type="Pfam" id="PF12804">
    <property type="entry name" value="NTP_transf_3"/>
    <property type="match status" value="1"/>
</dbReference>
<comment type="caution">
    <text evidence="2">The sequence shown here is derived from an EMBL/GenBank/DDBJ whole genome shotgun (WGS) entry which is preliminary data.</text>
</comment>
<evidence type="ECO:0000259" key="1">
    <source>
        <dbReference type="Pfam" id="PF12804"/>
    </source>
</evidence>
<accession>A0A3A1UX05</accession>
<reference evidence="2 3" key="1">
    <citation type="submission" date="2018-09" db="EMBL/GenBank/DDBJ databases">
        <title>Paenibacillus aracenensis nov. sp. isolated from a cave in southern Spain.</title>
        <authorList>
            <person name="Jurado V."/>
            <person name="Gutierrez-Patricio S."/>
            <person name="Gonzalez-Pimentel J.L."/>
            <person name="Miller A.Z."/>
            <person name="Laiz L."/>
            <person name="Saiz-Jimenez C."/>
        </authorList>
    </citation>
    <scope>NUCLEOTIDE SEQUENCE [LARGE SCALE GENOMIC DNA]</scope>
    <source>
        <strain evidence="2 3">DSM 22867</strain>
    </source>
</reference>
<gene>
    <name evidence="2" type="ORF">D3P08_14975</name>
</gene>
<dbReference type="AlphaFoldDB" id="A0A3A1UX05"/>